<name>A0A918D4C5_9BACI</name>
<accession>A0A918D4C5</accession>
<dbReference type="Proteomes" id="UP000624041">
    <property type="component" value="Unassembled WGS sequence"/>
</dbReference>
<reference evidence="1" key="1">
    <citation type="journal article" date="2014" name="Int. J. Syst. Evol. Microbiol.">
        <title>Complete genome sequence of Corynebacterium casei LMG S-19264T (=DSM 44701T), isolated from a smear-ripened cheese.</title>
        <authorList>
            <consortium name="US DOE Joint Genome Institute (JGI-PGF)"/>
            <person name="Walter F."/>
            <person name="Albersmeier A."/>
            <person name="Kalinowski J."/>
            <person name="Ruckert C."/>
        </authorList>
    </citation>
    <scope>NUCLEOTIDE SEQUENCE</scope>
    <source>
        <strain evidence="1">JCM 17251</strain>
    </source>
</reference>
<gene>
    <name evidence="1" type="ORF">GCM10007971_32370</name>
</gene>
<organism evidence="1 2">
    <name type="scientific">Oceanobacillus indicireducens</name>
    <dbReference type="NCBI Taxonomy" id="1004261"/>
    <lineage>
        <taxon>Bacteria</taxon>
        <taxon>Bacillati</taxon>
        <taxon>Bacillota</taxon>
        <taxon>Bacilli</taxon>
        <taxon>Bacillales</taxon>
        <taxon>Bacillaceae</taxon>
        <taxon>Oceanobacillus</taxon>
    </lineage>
</organism>
<dbReference type="EMBL" id="BMOS01000031">
    <property type="protein sequence ID" value="GGN64459.1"/>
    <property type="molecule type" value="Genomic_DNA"/>
</dbReference>
<sequence>MDRKNTRRDWTMKELQFLEDNHEFMSNKELAAELNRSVGSVANQKVKMGLTKRNIYEVVKGYEVLATGTAEECAEQTGLSLNTIYFYTSPTHRRRSVDLDKAILVHRVDDT</sequence>
<dbReference type="AlphaFoldDB" id="A0A918D4C5"/>
<keyword evidence="2" id="KW-1185">Reference proteome</keyword>
<evidence type="ECO:0000313" key="1">
    <source>
        <dbReference type="EMBL" id="GGN64459.1"/>
    </source>
</evidence>
<reference evidence="1" key="2">
    <citation type="submission" date="2020-09" db="EMBL/GenBank/DDBJ databases">
        <authorList>
            <person name="Sun Q."/>
            <person name="Ohkuma M."/>
        </authorList>
    </citation>
    <scope>NUCLEOTIDE SEQUENCE</scope>
    <source>
        <strain evidence="1">JCM 17251</strain>
    </source>
</reference>
<protein>
    <submittedName>
        <fullName evidence="1">Uncharacterized protein</fullName>
    </submittedName>
</protein>
<comment type="caution">
    <text evidence="1">The sequence shown here is derived from an EMBL/GenBank/DDBJ whole genome shotgun (WGS) entry which is preliminary data.</text>
</comment>
<proteinExistence type="predicted"/>
<evidence type="ECO:0000313" key="2">
    <source>
        <dbReference type="Proteomes" id="UP000624041"/>
    </source>
</evidence>